<evidence type="ECO:0000256" key="6">
    <source>
        <dbReference type="ARBA" id="ARBA00022679"/>
    </source>
</evidence>
<comment type="subcellular location">
    <subcellularLocation>
        <location evidence="1">Bud neck</location>
    </subcellularLocation>
</comment>
<sequence length="1640" mass="181770">MPVPMYANRGQRPSSVAKKAARNAMFKAAGTAVATRPSTTSKISQQQLDRVVQSVNDATKRLSQPESAMSGSTTTKSSKRKSRDTVGPWKLGKTLGKGSSGRVRLAKNMETGQLAAIKIVPKKKCKNDPGSHSSSKSSESDASAMMNTTTSTNRATTNATTNAGHSNVPANPYGIEREIVIMKLISHPNVLGLYEVWENKSELYLVLEYVDGGELFDYLVSKGKLGEREAVHYFRHVMQGVSYCHAFNICHRDLKPENLLLDKKNKSIKIADFGMAALEVSNKLLQTSCGSPHYASPEIVMGRPYHGGPSDVWSCGIILFALLTGHLPFNDDNIKKLLLKVQSGRYHMPQNLSPEAKDLISKILVVNPFRRIPTREILNHPLLTKYDKFVKPVKYRTSANMPLSQGKSNSDLHVLEEHASKIVKLRSRNEIDESIVSNLQILWHGASRQLIVSKLLKPTMSEEKLFYSLLLNYKEKHSPKPEPEAPATFEPTVTPPQPVQPVKSTKPIQSAESFERAEEVQTSLSTEEIQPHQSVLPHEKDDVEMHEEEVEDEHEDEVEDELSTDDANDEGAANNDIQDTSAPKLQQKSQFSTPSIKQESMSGFPSMNSNALSGVPSLPSNSLPPAMPIFAASSSRTFKNSGSTLSLHSRRSLKKSASKISLSNSSSRRSLHHSISKKSLQPSPSTTTLQHSASKKSLRQSPPRKTLQNSASKRSLYSQTSISKRSLNLSEYVANESAVLSEMEQQLKPNLPSSDSNGDFEKLCEQILFGNALDRILEEEEEDTASSHDNSFVSEKTLTKVDVSSSPEKYKDDGASSAGHPPTLEFSEEHSDIAPRSIASKKAVPDIPERSPFRDITNVPISSGPKTSKLKRDASQKSNLNEVLKPNQATTPTYVSLNIMRNGSRQDTQSRSRHPVELRSTSEGRPKQQGYSLDPRRNATQPANPKVLENLFQKPKTKPSLNSVKTNEAWSSTSGFNFDAKSDMNFDNNNLDNLYGKGFNRLEGELDGEGDNKRIDRLECQSENTNSSYWQPSLRGSQTDLEMEQNSSNSTGLFETSDVNVLAHSSIIQKPTLSRQRSILSSTGTFRNLNEQLQRNDDQITTPNQSNQTDHSNVLRKHSTELTLAPRSTLTAALGPRDRSPYTNSFFSNMSDMSDVMEMPTNTYVAKAVEVSNNSSAEHISDFQMESDRDVDPSSSQEQRTTATFEDNNINIFEDAPVDSESIETTSTTDSQQNVRRKAVSIDTLHTTNVLTPATNVRVSLYMNNNANSESPLQRETTEEIISKFKLSPEKSSQPLVQKRFSAAAANPNSDMHSTMTIFKDLEEGEGEGSSSEQINEGDERKKPNRVTMLFDNDEELPQLKQTSAAAQKQDNVKREEDQGQEDVNPGKTKQSEPKYEEKKDGNEKQEEPEEHPRDKDEKVSQMHERAMQINKSLKRKRKNGPLVTVTDTTASATSNVAPPAAVPAIKPPPPPSAKQLSKKTPTENPPVPNPPVPNSPASTPVNTSSFAKPPHARKQNWFSKLFGGLKSQRKSDTGKLQQDHFTKISFDDAHLLTLHEFDKNAVEYHLKGLEHKLHDEKVEYDCKFPNGFAFKIKIASSVFPGRVSTVITVKKKGRATSPESRSAFQAFNQSVAKVLRDAE</sequence>
<dbReference type="EMBL" id="HG316456">
    <property type="protein sequence ID" value="CDF89034.1"/>
    <property type="molecule type" value="Genomic_DNA"/>
</dbReference>
<feature type="compositionally biased region" description="Polar residues" evidence="13">
    <location>
        <begin position="876"/>
        <end position="907"/>
    </location>
</feature>
<dbReference type="InterPro" id="IPR011009">
    <property type="entry name" value="Kinase-like_dom_sf"/>
</dbReference>
<feature type="compositionally biased region" description="Low complexity" evidence="13">
    <location>
        <begin position="131"/>
        <end position="148"/>
    </location>
</feature>
<feature type="binding site" evidence="12">
    <location>
        <position position="123"/>
    </location>
    <ligand>
        <name>ATP</name>
        <dbReference type="ChEBI" id="CHEBI:30616"/>
    </ligand>
</feature>
<dbReference type="Proteomes" id="UP000019375">
    <property type="component" value="Unassembled WGS sequence"/>
</dbReference>
<proteinExistence type="inferred from homology"/>
<evidence type="ECO:0000256" key="12">
    <source>
        <dbReference type="PROSITE-ProRule" id="PRU10141"/>
    </source>
</evidence>
<feature type="region of interest" description="Disordered" evidence="13">
    <location>
        <begin position="779"/>
        <end position="942"/>
    </location>
</feature>
<evidence type="ECO:0000256" key="3">
    <source>
        <dbReference type="ARBA" id="ARBA00012513"/>
    </source>
</evidence>
<feature type="region of interest" description="Disordered" evidence="13">
    <location>
        <begin position="54"/>
        <end position="103"/>
    </location>
</feature>
<comment type="catalytic activity">
    <reaction evidence="11">
        <text>L-seryl-[protein] + ATP = O-phospho-L-seryl-[protein] + ADP + H(+)</text>
        <dbReference type="Rhea" id="RHEA:17989"/>
        <dbReference type="Rhea" id="RHEA-COMP:9863"/>
        <dbReference type="Rhea" id="RHEA-COMP:11604"/>
        <dbReference type="ChEBI" id="CHEBI:15378"/>
        <dbReference type="ChEBI" id="CHEBI:29999"/>
        <dbReference type="ChEBI" id="CHEBI:30616"/>
        <dbReference type="ChEBI" id="CHEBI:83421"/>
        <dbReference type="ChEBI" id="CHEBI:456216"/>
        <dbReference type="EC" id="2.7.11.1"/>
    </reaction>
</comment>
<dbReference type="GO" id="GO:0032161">
    <property type="term" value="C:cleavage apparatus septin structure"/>
    <property type="evidence" value="ECO:0007669"/>
    <property type="project" value="UniProtKB-ARBA"/>
</dbReference>
<organism evidence="15 16">
    <name type="scientific">Zygosaccharomyces bailii (strain CLIB 213 / ATCC 58445 / CBS 680 / BCRC 21525 / NBRC 1098 / NCYC 1416 / NRRL Y-2227)</name>
    <dbReference type="NCBI Taxonomy" id="1333698"/>
    <lineage>
        <taxon>Eukaryota</taxon>
        <taxon>Fungi</taxon>
        <taxon>Dikarya</taxon>
        <taxon>Ascomycota</taxon>
        <taxon>Saccharomycotina</taxon>
        <taxon>Saccharomycetes</taxon>
        <taxon>Saccharomycetales</taxon>
        <taxon>Saccharomycetaceae</taxon>
        <taxon>Zygosaccharomyces</taxon>
    </lineage>
</organism>
<feature type="region of interest" description="Disordered" evidence="13">
    <location>
        <begin position="1184"/>
        <end position="1207"/>
    </location>
</feature>
<feature type="compositionally biased region" description="Polar residues" evidence="13">
    <location>
        <begin position="1090"/>
        <end position="1112"/>
    </location>
</feature>
<feature type="compositionally biased region" description="Low complexity" evidence="13">
    <location>
        <begin position="90"/>
        <end position="101"/>
    </location>
</feature>
<gene>
    <name evidence="15" type="ORF">BN860_07646g</name>
</gene>
<feature type="compositionally biased region" description="Low complexity" evidence="13">
    <location>
        <begin position="658"/>
        <end position="668"/>
    </location>
</feature>
<evidence type="ECO:0000256" key="9">
    <source>
        <dbReference type="ARBA" id="ARBA00022840"/>
    </source>
</evidence>
<feature type="compositionally biased region" description="Basic and acidic residues" evidence="13">
    <location>
        <begin position="1390"/>
        <end position="1427"/>
    </location>
</feature>
<dbReference type="EC" id="2.7.11.1" evidence="3"/>
<feature type="compositionally biased region" description="Polar residues" evidence="13">
    <location>
        <begin position="1193"/>
        <end position="1207"/>
    </location>
</feature>
<accession>A0A8J2T866</accession>
<dbReference type="PROSITE" id="PS50011">
    <property type="entry name" value="PROTEIN_KINASE_DOM"/>
    <property type="match status" value="1"/>
</dbReference>
<feature type="compositionally biased region" description="Polar residues" evidence="13">
    <location>
        <begin position="681"/>
        <end position="692"/>
    </location>
</feature>
<dbReference type="CDD" id="cd14081">
    <property type="entry name" value="STKc_BRSK1_2"/>
    <property type="match status" value="1"/>
</dbReference>
<feature type="compositionally biased region" description="Pro residues" evidence="13">
    <location>
        <begin position="1484"/>
        <end position="1495"/>
    </location>
</feature>
<dbReference type="InterPro" id="IPR008271">
    <property type="entry name" value="Ser/Thr_kinase_AS"/>
</dbReference>
<keyword evidence="7 12" id="KW-0547">Nucleotide-binding</keyword>
<feature type="compositionally biased region" description="Basic and acidic residues" evidence="13">
    <location>
        <begin position="843"/>
        <end position="853"/>
    </location>
</feature>
<dbReference type="InterPro" id="IPR017441">
    <property type="entry name" value="Protein_kinase_ATP_BS"/>
</dbReference>
<evidence type="ECO:0000256" key="8">
    <source>
        <dbReference type="ARBA" id="ARBA00022777"/>
    </source>
</evidence>
<dbReference type="GO" id="GO:0000399">
    <property type="term" value="C:cellular bud neck septin structure"/>
    <property type="evidence" value="ECO:0007669"/>
    <property type="project" value="UniProtKB-ARBA"/>
</dbReference>
<feature type="compositionally biased region" description="Polar residues" evidence="13">
    <location>
        <begin position="706"/>
        <end position="719"/>
    </location>
</feature>
<keyword evidence="9 12" id="KW-0067">ATP-binding</keyword>
<name>A0A8J2T866_ZYGB2</name>
<dbReference type="SUPFAM" id="SSF56112">
    <property type="entry name" value="Protein kinase-like (PK-like)"/>
    <property type="match status" value="1"/>
</dbReference>
<dbReference type="PROSITE" id="PS00108">
    <property type="entry name" value="PROTEIN_KINASE_ST"/>
    <property type="match status" value="1"/>
</dbReference>
<keyword evidence="6" id="KW-0808">Transferase</keyword>
<dbReference type="Pfam" id="PF00069">
    <property type="entry name" value="Pkinase"/>
    <property type="match status" value="1"/>
</dbReference>
<dbReference type="GO" id="GO:0005524">
    <property type="term" value="F:ATP binding"/>
    <property type="evidence" value="ECO:0007669"/>
    <property type="project" value="UniProtKB-UniRule"/>
</dbReference>
<feature type="region of interest" description="Disordered" evidence="13">
    <location>
        <begin position="120"/>
        <end position="148"/>
    </location>
</feature>
<feature type="compositionally biased region" description="Acidic residues" evidence="13">
    <location>
        <begin position="544"/>
        <end position="569"/>
    </location>
</feature>
<feature type="compositionally biased region" description="Polar residues" evidence="13">
    <location>
        <begin position="577"/>
        <end position="623"/>
    </location>
</feature>
<protein>
    <recommendedName>
        <fullName evidence="3">non-specific serine/threonine protein kinase</fullName>
        <ecNumber evidence="3">2.7.11.1</ecNumber>
    </recommendedName>
</protein>
<feature type="compositionally biased region" description="Low complexity" evidence="13">
    <location>
        <begin position="1444"/>
        <end position="1465"/>
    </location>
</feature>
<comment type="catalytic activity">
    <reaction evidence="10">
        <text>L-threonyl-[protein] + ATP = O-phospho-L-threonyl-[protein] + ADP + H(+)</text>
        <dbReference type="Rhea" id="RHEA:46608"/>
        <dbReference type="Rhea" id="RHEA-COMP:11060"/>
        <dbReference type="Rhea" id="RHEA-COMP:11605"/>
        <dbReference type="ChEBI" id="CHEBI:15378"/>
        <dbReference type="ChEBI" id="CHEBI:30013"/>
        <dbReference type="ChEBI" id="CHEBI:30616"/>
        <dbReference type="ChEBI" id="CHEBI:61977"/>
        <dbReference type="ChEBI" id="CHEBI:456216"/>
        <dbReference type="EC" id="2.7.11.1"/>
    </reaction>
</comment>
<evidence type="ECO:0000256" key="7">
    <source>
        <dbReference type="ARBA" id="ARBA00022741"/>
    </source>
</evidence>
<feature type="compositionally biased region" description="Basic residues" evidence="13">
    <location>
        <begin position="648"/>
        <end position="657"/>
    </location>
</feature>
<keyword evidence="16" id="KW-1185">Reference proteome</keyword>
<dbReference type="Gene3D" id="3.30.200.20">
    <property type="entry name" value="Phosphorylase Kinase, domain 1"/>
    <property type="match status" value="1"/>
</dbReference>
<evidence type="ECO:0000256" key="4">
    <source>
        <dbReference type="ARBA" id="ARBA00022527"/>
    </source>
</evidence>
<comment type="similarity">
    <text evidence="2">Belongs to the protein kinase superfamily. CAMK Ser/Thr protein kinase family. NIM1 subfamily.</text>
</comment>
<keyword evidence="5" id="KW-0597">Phosphoprotein</keyword>
<feature type="compositionally biased region" description="Polar residues" evidence="13">
    <location>
        <begin position="54"/>
        <end position="71"/>
    </location>
</feature>
<feature type="compositionally biased region" description="Polar residues" evidence="13">
    <location>
        <begin position="787"/>
        <end position="807"/>
    </location>
</feature>
<reference evidence="16" key="1">
    <citation type="journal article" date="2013" name="Genome Announc.">
        <title>Genome sequence of the food spoilage yeast Zygosaccharomyces bailii CLIB 213(T).</title>
        <authorList>
            <person name="Galeote V."/>
            <person name="Bigey F."/>
            <person name="Devillers H."/>
            <person name="Neuveglise C."/>
            <person name="Dequin S."/>
        </authorList>
    </citation>
    <scope>NUCLEOTIDE SEQUENCE [LARGE SCALE GENOMIC DNA]</scope>
    <source>
        <strain evidence="16">CLIB 213 / ATCC 58445 / CBS 680 / CCRC 21525 / NBRC 1098 / NCYC 1416 / NRRL Y-2227</strain>
    </source>
</reference>
<feature type="compositionally biased region" description="Polar residues" evidence="13">
    <location>
        <begin position="520"/>
        <end position="533"/>
    </location>
</feature>
<evidence type="ECO:0000256" key="5">
    <source>
        <dbReference type="ARBA" id="ARBA00022553"/>
    </source>
</evidence>
<evidence type="ECO:0000256" key="11">
    <source>
        <dbReference type="ARBA" id="ARBA00048679"/>
    </source>
</evidence>
<feature type="domain" description="Protein kinase" evidence="14">
    <location>
        <begin position="89"/>
        <end position="383"/>
    </location>
</feature>
<dbReference type="PANTHER" id="PTHR24346:SF110">
    <property type="entry name" value="NON-SPECIFIC SERINE_THREONINE PROTEIN KINASE"/>
    <property type="match status" value="1"/>
</dbReference>
<dbReference type="Gene3D" id="1.10.510.10">
    <property type="entry name" value="Transferase(Phosphotransferase) domain 1"/>
    <property type="match status" value="1"/>
</dbReference>
<feature type="compositionally biased region" description="Basic and acidic residues" evidence="13">
    <location>
        <begin position="908"/>
        <end position="926"/>
    </location>
</feature>
<dbReference type="InterPro" id="IPR000719">
    <property type="entry name" value="Prot_kinase_dom"/>
</dbReference>
<evidence type="ECO:0000256" key="1">
    <source>
        <dbReference type="ARBA" id="ARBA00004266"/>
    </source>
</evidence>
<dbReference type="GO" id="GO:0004674">
    <property type="term" value="F:protein serine/threonine kinase activity"/>
    <property type="evidence" value="ECO:0007669"/>
    <property type="project" value="UniProtKB-KW"/>
</dbReference>
<evidence type="ECO:0000313" key="16">
    <source>
        <dbReference type="Proteomes" id="UP000019375"/>
    </source>
</evidence>
<evidence type="ECO:0000259" key="14">
    <source>
        <dbReference type="PROSITE" id="PS50011"/>
    </source>
</evidence>
<dbReference type="PROSITE" id="PS00107">
    <property type="entry name" value="PROTEIN_KINASE_ATP"/>
    <property type="match status" value="1"/>
</dbReference>
<evidence type="ECO:0000256" key="10">
    <source>
        <dbReference type="ARBA" id="ARBA00047899"/>
    </source>
</evidence>
<dbReference type="GO" id="GO:0044879">
    <property type="term" value="P:mitotic morphogenesis checkpoint signaling"/>
    <property type="evidence" value="ECO:0007669"/>
    <property type="project" value="UniProtKB-ARBA"/>
</dbReference>
<dbReference type="PANTHER" id="PTHR24346">
    <property type="entry name" value="MAP/MICROTUBULE AFFINITY-REGULATING KINASE"/>
    <property type="match status" value="1"/>
</dbReference>
<feature type="region of interest" description="Disordered" evidence="13">
    <location>
        <begin position="1090"/>
        <end position="1119"/>
    </location>
</feature>
<keyword evidence="8" id="KW-0418">Kinase</keyword>
<dbReference type="OrthoDB" id="504170at2759"/>
<feature type="region of interest" description="Disordered" evidence="13">
    <location>
        <begin position="1323"/>
        <end position="1511"/>
    </location>
</feature>
<keyword evidence="4" id="KW-0723">Serine/threonine-protein kinase</keyword>
<feature type="region of interest" description="Disordered" evidence="13">
    <location>
        <begin position="477"/>
        <end position="719"/>
    </location>
</feature>
<dbReference type="SMART" id="SM00220">
    <property type="entry name" value="S_TKc"/>
    <property type="match status" value="1"/>
</dbReference>
<dbReference type="GO" id="GO:0005940">
    <property type="term" value="C:septin ring"/>
    <property type="evidence" value="ECO:0007669"/>
    <property type="project" value="UniProtKB-ARBA"/>
</dbReference>
<feature type="compositionally biased region" description="Polar residues" evidence="13">
    <location>
        <begin position="1360"/>
        <end position="1370"/>
    </location>
</feature>
<feature type="region of interest" description="Disordered" evidence="13">
    <location>
        <begin position="1"/>
        <end position="22"/>
    </location>
</feature>
<evidence type="ECO:0000313" key="15">
    <source>
        <dbReference type="EMBL" id="CDF89034.1"/>
    </source>
</evidence>
<evidence type="ECO:0000256" key="2">
    <source>
        <dbReference type="ARBA" id="ARBA00010791"/>
    </source>
</evidence>
<dbReference type="FunFam" id="1.10.510.10:FF:000394">
    <property type="entry name" value="Serine/threonine-protein kinase HSL1"/>
    <property type="match status" value="1"/>
</dbReference>
<evidence type="ECO:0000256" key="13">
    <source>
        <dbReference type="SAM" id="MobiDB-lite"/>
    </source>
</evidence>